<name>A0ABV3HDD5_9ACTN</name>
<accession>A0ABV3HDD5</accession>
<protein>
    <submittedName>
        <fullName evidence="1">Uncharacterized protein</fullName>
    </submittedName>
</protein>
<dbReference type="RefSeq" id="WP_364457588.1">
    <property type="nucleotide sequence ID" value="NZ_JBFARM010000011.1"/>
</dbReference>
<sequence length="44" mass="4620">MVLLVVLLFVVVLSVTGQDPALALAAVTAVMRLDAKVTEIEPGR</sequence>
<organism evidence="1 2">
    <name type="scientific">Nonomuraea bangladeshensis</name>
    <dbReference type="NCBI Taxonomy" id="404385"/>
    <lineage>
        <taxon>Bacteria</taxon>
        <taxon>Bacillati</taxon>
        <taxon>Actinomycetota</taxon>
        <taxon>Actinomycetes</taxon>
        <taxon>Streptosporangiales</taxon>
        <taxon>Streptosporangiaceae</taxon>
        <taxon>Nonomuraea</taxon>
    </lineage>
</organism>
<dbReference type="Proteomes" id="UP001552427">
    <property type="component" value="Unassembled WGS sequence"/>
</dbReference>
<keyword evidence="2" id="KW-1185">Reference proteome</keyword>
<gene>
    <name evidence="1" type="ORF">AB0K40_33975</name>
</gene>
<proteinExistence type="predicted"/>
<comment type="caution">
    <text evidence="1">The sequence shown here is derived from an EMBL/GenBank/DDBJ whole genome shotgun (WGS) entry which is preliminary data.</text>
</comment>
<dbReference type="EMBL" id="JBFARM010000011">
    <property type="protein sequence ID" value="MEV4290543.1"/>
    <property type="molecule type" value="Genomic_DNA"/>
</dbReference>
<evidence type="ECO:0000313" key="1">
    <source>
        <dbReference type="EMBL" id="MEV4290543.1"/>
    </source>
</evidence>
<evidence type="ECO:0000313" key="2">
    <source>
        <dbReference type="Proteomes" id="UP001552427"/>
    </source>
</evidence>
<reference evidence="1 2" key="1">
    <citation type="submission" date="2024-06" db="EMBL/GenBank/DDBJ databases">
        <title>The Natural Products Discovery Center: Release of the First 8490 Sequenced Strains for Exploring Actinobacteria Biosynthetic Diversity.</title>
        <authorList>
            <person name="Kalkreuter E."/>
            <person name="Kautsar S.A."/>
            <person name="Yang D."/>
            <person name="Bader C.D."/>
            <person name="Teijaro C.N."/>
            <person name="Fluegel L."/>
            <person name="Davis C.M."/>
            <person name="Simpson J.R."/>
            <person name="Lauterbach L."/>
            <person name="Steele A.D."/>
            <person name="Gui C."/>
            <person name="Meng S."/>
            <person name="Li G."/>
            <person name="Viehrig K."/>
            <person name="Ye F."/>
            <person name="Su P."/>
            <person name="Kiefer A.F."/>
            <person name="Nichols A."/>
            <person name="Cepeda A.J."/>
            <person name="Yan W."/>
            <person name="Fan B."/>
            <person name="Jiang Y."/>
            <person name="Adhikari A."/>
            <person name="Zheng C.-J."/>
            <person name="Schuster L."/>
            <person name="Cowan T.M."/>
            <person name="Smanski M.J."/>
            <person name="Chevrette M.G."/>
            <person name="De Carvalho L.P.S."/>
            <person name="Shen B."/>
        </authorList>
    </citation>
    <scope>NUCLEOTIDE SEQUENCE [LARGE SCALE GENOMIC DNA]</scope>
    <source>
        <strain evidence="1 2">NPDC049574</strain>
    </source>
</reference>